<dbReference type="GO" id="GO:0005737">
    <property type="term" value="C:cytoplasm"/>
    <property type="evidence" value="ECO:0007669"/>
    <property type="project" value="TreeGrafter"/>
</dbReference>
<evidence type="ECO:0000256" key="7">
    <source>
        <dbReference type="ARBA" id="ARBA00022833"/>
    </source>
</evidence>
<keyword evidence="2" id="KW-0479">Metal-binding</keyword>
<accession>G3B7C2</accession>
<evidence type="ECO:0000259" key="13">
    <source>
        <dbReference type="PROSITE" id="PS51192"/>
    </source>
</evidence>
<dbReference type="PROSITE" id="PS00518">
    <property type="entry name" value="ZF_RING_1"/>
    <property type="match status" value="1"/>
</dbReference>
<dbReference type="GO" id="GO:0008270">
    <property type="term" value="F:zinc ion binding"/>
    <property type="evidence" value="ECO:0007669"/>
    <property type="project" value="UniProtKB-KW"/>
</dbReference>
<evidence type="ECO:0000256" key="8">
    <source>
        <dbReference type="ARBA" id="ARBA00022840"/>
    </source>
</evidence>
<dbReference type="GO" id="GO:0004386">
    <property type="term" value="F:helicase activity"/>
    <property type="evidence" value="ECO:0007669"/>
    <property type="project" value="UniProtKB-KW"/>
</dbReference>
<keyword evidence="8" id="KW-0067">ATP-binding</keyword>
<dbReference type="InterPro" id="IPR014001">
    <property type="entry name" value="Helicase_ATP-bd"/>
</dbReference>
<protein>
    <submittedName>
        <fullName evidence="15">Uncharacterized protein</fullName>
    </submittedName>
</protein>
<dbReference type="Gene3D" id="3.40.50.300">
    <property type="entry name" value="P-loop containing nucleotide triphosphate hydrolases"/>
    <property type="match status" value="1"/>
</dbReference>
<keyword evidence="3" id="KW-0547">Nucleotide-binding</keyword>
<evidence type="ECO:0000259" key="12">
    <source>
        <dbReference type="PROSITE" id="PS50089"/>
    </source>
</evidence>
<dbReference type="GO" id="GO:0005634">
    <property type="term" value="C:nucleus"/>
    <property type="evidence" value="ECO:0007669"/>
    <property type="project" value="TreeGrafter"/>
</dbReference>
<dbReference type="SMART" id="SM00184">
    <property type="entry name" value="RING"/>
    <property type="match status" value="1"/>
</dbReference>
<evidence type="ECO:0000256" key="11">
    <source>
        <dbReference type="SAM" id="MobiDB-lite"/>
    </source>
</evidence>
<keyword evidence="4 9" id="KW-0863">Zinc-finger</keyword>
<evidence type="ECO:0000256" key="2">
    <source>
        <dbReference type="ARBA" id="ARBA00022723"/>
    </source>
</evidence>
<dbReference type="SUPFAM" id="SSF57850">
    <property type="entry name" value="RING/U-box"/>
    <property type="match status" value="1"/>
</dbReference>
<evidence type="ECO:0000256" key="5">
    <source>
        <dbReference type="ARBA" id="ARBA00022801"/>
    </source>
</evidence>
<keyword evidence="10" id="KW-0175">Coiled coil</keyword>
<name>G3B7C2_CANTC</name>
<dbReference type="PANTHER" id="PTHR45626:SF16">
    <property type="entry name" value="ATP-DEPENDENT HELICASE ULS1"/>
    <property type="match status" value="1"/>
</dbReference>
<evidence type="ECO:0000256" key="6">
    <source>
        <dbReference type="ARBA" id="ARBA00022806"/>
    </source>
</evidence>
<dbReference type="SMART" id="SM00487">
    <property type="entry name" value="DEXDc"/>
    <property type="match status" value="1"/>
</dbReference>
<dbReference type="AlphaFoldDB" id="G3B7C2"/>
<evidence type="ECO:0000256" key="4">
    <source>
        <dbReference type="ARBA" id="ARBA00022771"/>
    </source>
</evidence>
<reference evidence="15 16" key="1">
    <citation type="journal article" date="2011" name="Proc. Natl. Acad. Sci. U.S.A.">
        <title>Comparative genomics of xylose-fermenting fungi for enhanced biofuel production.</title>
        <authorList>
            <person name="Wohlbach D.J."/>
            <person name="Kuo A."/>
            <person name="Sato T.K."/>
            <person name="Potts K.M."/>
            <person name="Salamov A.A."/>
            <person name="LaButti K.M."/>
            <person name="Sun H."/>
            <person name="Clum A."/>
            <person name="Pangilinan J.L."/>
            <person name="Lindquist E.A."/>
            <person name="Lucas S."/>
            <person name="Lapidus A."/>
            <person name="Jin M."/>
            <person name="Gunawan C."/>
            <person name="Balan V."/>
            <person name="Dale B.E."/>
            <person name="Jeffries T.W."/>
            <person name="Zinkel R."/>
            <person name="Barry K.W."/>
            <person name="Grigoriev I.V."/>
            <person name="Gasch A.P."/>
        </authorList>
    </citation>
    <scope>NUCLEOTIDE SEQUENCE [LARGE SCALE GENOMIC DNA]</scope>
    <source>
        <strain evidence="16">ATCC 10573 / BCRC 21748 / CBS 615 / JCM 9827 / NBRC 10315 / NRRL Y-1498 / VKM Y-70</strain>
    </source>
</reference>
<dbReference type="GO" id="GO:0005524">
    <property type="term" value="F:ATP binding"/>
    <property type="evidence" value="ECO:0007669"/>
    <property type="project" value="UniProtKB-KW"/>
</dbReference>
<sequence length="1101" mass="125281">MELYDHFQHRLHNPNGPKQEDGSPSPGPSPRGHPRVSDASYPKSVSPGGTRRLQSLQDINNNNRRVPEPWHRPPTVSAPPSDDVVIDLTTSDEDIPNPPLPQSSSEPPTDTQTPVAVVDDAETDISDDDLMEVDPQEATKLTVFKQSRGWRPHNQPAPVPHFSPEIPQTNHHLQLVRAEHDTATRRYIMAQGRLRRSVQQLKDNQSIYDRDPSAADNPTQMEAAVAAARAGLSEVAQAKRRLSLEITGLEEKLQSLVRQTGNYSLPAEAYQLPQAVPPAEVLDRAPDPEDVITMQQYTEMIHPPEASNSSTGFPTYYLAQEDEGAHIQSLLENIRPDEEEEEGLPLTPDELRINLFKHQRVGLAWLMRMELSKSQGGILADDMGLGKTIQSIALMMAHKSKDPNHKTTLIVAPVSLLRQWANEIEIHTKVDVSVGVYHGSSKNKLFKTFKDFQRYDVILTSYSTLAIEFKRHYKELFEMNHTNMTQNMIPPHGAGGGVYASPFYTSDAVFYRVILDEAQNIKNKLTVSSKAVTVLSATYRFCLTGTPMQNSIDELYPIIRFLRIKPYAKETVFKHRVSNPLKKKDKDEIESSMRSLRALLRAILLRRSKTSKIDGKPILELPPKTVEDIEVKMDPVEFETYESIESQLKTRAKRLFMEDKNFSNFLVLLLRLRQASCHTFLCELGSSGKLEQYRYRNWPSLLKTVEQLDSSNKQFIIDELGTIDKDDDSKNQTPKPESMDNELINFSQLSSQTSSIKEEGGSNQGVLFANNEEKPLIDVIDGGEYETNQGMVYVSNEDKPSMDMILQDDGENDNGVFTCPLCFISYTFQSAIMFPCKHKICEDCIDSFIEDNRQDEQNKVKCSECSVAFKTSEFIDYRMFYMRYIEQKSRYDIQCIIEDSFKGKLVVQEKIKKLIVKHQGFTYSTKMEEILRVVTSIFENYPGEKIIVFSSFTTFFDLLKIMFSKAGIPFLRYDGTMSIEKKDLTIKEFYQNHRYKVMLTSLKAGNVGLTLNCASHVIISDPFWNPYVEEQAMDRAHRIGQTRDVHVYRILIQGTVEERIIALQNKKKELINAALDENGMKSVSRLSRRDLGFLFGFNTLS</sequence>
<dbReference type="HOGENOM" id="CLU_000315_2_8_1"/>
<feature type="region of interest" description="Disordered" evidence="11">
    <location>
        <begin position="1"/>
        <end position="113"/>
    </location>
</feature>
<dbReference type="Pfam" id="PF00271">
    <property type="entry name" value="Helicase_C"/>
    <property type="match status" value="1"/>
</dbReference>
<dbReference type="InterPro" id="IPR001841">
    <property type="entry name" value="Znf_RING"/>
</dbReference>
<keyword evidence="7" id="KW-0862">Zinc</keyword>
<dbReference type="Gene3D" id="3.40.50.10810">
    <property type="entry name" value="Tandem AAA-ATPase domain"/>
    <property type="match status" value="1"/>
</dbReference>
<feature type="compositionally biased region" description="Polar residues" evidence="11">
    <location>
        <begin position="102"/>
        <end position="113"/>
    </location>
</feature>
<proteinExistence type="inferred from homology"/>
<dbReference type="eggNOG" id="KOG1001">
    <property type="taxonomic scope" value="Eukaryota"/>
</dbReference>
<dbReference type="GO" id="GO:0000724">
    <property type="term" value="P:double-strand break repair via homologous recombination"/>
    <property type="evidence" value="ECO:0007669"/>
    <property type="project" value="TreeGrafter"/>
</dbReference>
<feature type="domain" description="Helicase ATP-binding" evidence="13">
    <location>
        <begin position="368"/>
        <end position="565"/>
    </location>
</feature>
<dbReference type="Pfam" id="PF00176">
    <property type="entry name" value="SNF2-rel_dom"/>
    <property type="match status" value="1"/>
</dbReference>
<comment type="similarity">
    <text evidence="1">Belongs to the SNF2/RAD54 helicase family.</text>
</comment>
<evidence type="ECO:0000256" key="10">
    <source>
        <dbReference type="SAM" id="Coils"/>
    </source>
</evidence>
<dbReference type="CDD" id="cd18008">
    <property type="entry name" value="DEXDc_SHPRH-like"/>
    <property type="match status" value="1"/>
</dbReference>
<evidence type="ECO:0000256" key="1">
    <source>
        <dbReference type="ARBA" id="ARBA00007025"/>
    </source>
</evidence>
<feature type="domain" description="Helicase C-terminal" evidence="14">
    <location>
        <begin position="926"/>
        <end position="1087"/>
    </location>
</feature>
<dbReference type="CDD" id="cd18793">
    <property type="entry name" value="SF2_C_SNF"/>
    <property type="match status" value="1"/>
</dbReference>
<dbReference type="InterPro" id="IPR001650">
    <property type="entry name" value="Helicase_C-like"/>
</dbReference>
<dbReference type="PROSITE" id="PS51194">
    <property type="entry name" value="HELICASE_CTER"/>
    <property type="match status" value="1"/>
</dbReference>
<dbReference type="GO" id="GO:0008094">
    <property type="term" value="F:ATP-dependent activity, acting on DNA"/>
    <property type="evidence" value="ECO:0007669"/>
    <property type="project" value="TreeGrafter"/>
</dbReference>
<dbReference type="GO" id="GO:0016787">
    <property type="term" value="F:hydrolase activity"/>
    <property type="evidence" value="ECO:0007669"/>
    <property type="project" value="UniProtKB-KW"/>
</dbReference>
<keyword evidence="5" id="KW-0378">Hydrolase</keyword>
<feature type="compositionally biased region" description="Polar residues" evidence="11">
    <location>
        <begin position="52"/>
        <end position="64"/>
    </location>
</feature>
<evidence type="ECO:0000259" key="14">
    <source>
        <dbReference type="PROSITE" id="PS51194"/>
    </source>
</evidence>
<dbReference type="InterPro" id="IPR017907">
    <property type="entry name" value="Znf_RING_CS"/>
</dbReference>
<dbReference type="InterPro" id="IPR000330">
    <property type="entry name" value="SNF2_N"/>
</dbReference>
<keyword evidence="6" id="KW-0347">Helicase</keyword>
<dbReference type="RefSeq" id="XP_006687792.1">
    <property type="nucleotide sequence ID" value="XM_006687729.1"/>
</dbReference>
<dbReference type="KEGG" id="cten:18249886"/>
<dbReference type="Gene3D" id="3.30.40.10">
    <property type="entry name" value="Zinc/RING finger domain, C3HC4 (zinc finger)"/>
    <property type="match status" value="1"/>
</dbReference>
<dbReference type="OrthoDB" id="423559at2759"/>
<evidence type="ECO:0000256" key="9">
    <source>
        <dbReference type="PROSITE-ProRule" id="PRU00175"/>
    </source>
</evidence>
<dbReference type="InterPro" id="IPR038718">
    <property type="entry name" value="SNF2-like_sf"/>
</dbReference>
<evidence type="ECO:0000313" key="16">
    <source>
        <dbReference type="Proteomes" id="UP000000707"/>
    </source>
</evidence>
<gene>
    <name evidence="15" type="ORF">CANTEDRAFT_135560</name>
</gene>
<organism evidence="16">
    <name type="scientific">Candida tenuis (strain ATCC 10573 / BCRC 21748 / CBS 615 / JCM 9827 / NBRC 10315 / NRRL Y-1498 / VKM Y-70)</name>
    <name type="common">Yeast</name>
    <name type="synonym">Yamadazyma tenuis</name>
    <dbReference type="NCBI Taxonomy" id="590646"/>
    <lineage>
        <taxon>Eukaryota</taxon>
        <taxon>Fungi</taxon>
        <taxon>Dikarya</taxon>
        <taxon>Ascomycota</taxon>
        <taxon>Saccharomycotina</taxon>
        <taxon>Pichiomycetes</taxon>
        <taxon>Debaryomycetaceae</taxon>
        <taxon>Yamadazyma</taxon>
    </lineage>
</organism>
<dbReference type="InterPro" id="IPR049730">
    <property type="entry name" value="SNF2/RAD54-like_C"/>
</dbReference>
<dbReference type="PANTHER" id="PTHR45626">
    <property type="entry name" value="TRANSCRIPTION TERMINATION FACTOR 2-RELATED"/>
    <property type="match status" value="1"/>
</dbReference>
<feature type="domain" description="RING-type" evidence="12">
    <location>
        <begin position="819"/>
        <end position="866"/>
    </location>
</feature>
<dbReference type="SUPFAM" id="SSF52540">
    <property type="entry name" value="P-loop containing nucleoside triphosphate hydrolases"/>
    <property type="match status" value="2"/>
</dbReference>
<keyword evidence="16" id="KW-1185">Reference proteome</keyword>
<dbReference type="STRING" id="590646.G3B7C2"/>
<dbReference type="InterPro" id="IPR027417">
    <property type="entry name" value="P-loop_NTPase"/>
</dbReference>
<dbReference type="PROSITE" id="PS51192">
    <property type="entry name" value="HELICASE_ATP_BIND_1"/>
    <property type="match status" value="1"/>
</dbReference>
<dbReference type="EMBL" id="GL996527">
    <property type="protein sequence ID" value="EGV61622.1"/>
    <property type="molecule type" value="Genomic_DNA"/>
</dbReference>
<evidence type="ECO:0000256" key="3">
    <source>
        <dbReference type="ARBA" id="ARBA00022741"/>
    </source>
</evidence>
<dbReference type="PROSITE" id="PS50089">
    <property type="entry name" value="ZF_RING_2"/>
    <property type="match status" value="1"/>
</dbReference>
<dbReference type="SMART" id="SM00490">
    <property type="entry name" value="HELICc"/>
    <property type="match status" value="1"/>
</dbReference>
<dbReference type="Proteomes" id="UP000000707">
    <property type="component" value="Unassembled WGS sequence"/>
</dbReference>
<dbReference type="GeneID" id="18249886"/>
<evidence type="ECO:0000313" key="15">
    <source>
        <dbReference type="EMBL" id="EGV61622.1"/>
    </source>
</evidence>
<feature type="coiled-coil region" evidence="10">
    <location>
        <begin position="232"/>
        <end position="259"/>
    </location>
</feature>
<dbReference type="InterPro" id="IPR050628">
    <property type="entry name" value="SNF2_RAD54_helicase_TF"/>
</dbReference>
<dbReference type="InterPro" id="IPR013083">
    <property type="entry name" value="Znf_RING/FYVE/PHD"/>
</dbReference>